<protein>
    <submittedName>
        <fullName evidence="1">Uncharacterized protein</fullName>
    </submittedName>
</protein>
<evidence type="ECO:0000313" key="1">
    <source>
        <dbReference type="EMBL" id="CDR95711.1"/>
    </source>
</evidence>
<dbReference type="AlphaFoldDB" id="A0A061D4T1"/>
<organism evidence="1 2">
    <name type="scientific">Babesia bigemina</name>
    <dbReference type="NCBI Taxonomy" id="5866"/>
    <lineage>
        <taxon>Eukaryota</taxon>
        <taxon>Sar</taxon>
        <taxon>Alveolata</taxon>
        <taxon>Apicomplexa</taxon>
        <taxon>Aconoidasida</taxon>
        <taxon>Piroplasmida</taxon>
        <taxon>Babesiidae</taxon>
        <taxon>Babesia</taxon>
    </lineage>
</organism>
<proteinExistence type="predicted"/>
<dbReference type="KEGG" id="bbig:BBBOND_0208650"/>
<reference evidence="2" key="1">
    <citation type="submission" date="2014-06" db="EMBL/GenBank/DDBJ databases">
        <authorList>
            <person name="Aslett M."/>
            <person name="De Silva N."/>
        </authorList>
    </citation>
    <scope>NUCLEOTIDE SEQUENCE [LARGE SCALE GENOMIC DNA]</scope>
    <source>
        <strain evidence="2">Bond</strain>
    </source>
</reference>
<dbReference type="RefSeq" id="XP_012767897.1">
    <property type="nucleotide sequence ID" value="XM_012912443.1"/>
</dbReference>
<accession>A0A061D4T1</accession>
<dbReference type="EMBL" id="LK391708">
    <property type="protein sequence ID" value="CDR95711.1"/>
    <property type="molecule type" value="Genomic_DNA"/>
</dbReference>
<evidence type="ECO:0000313" key="2">
    <source>
        <dbReference type="Proteomes" id="UP000033188"/>
    </source>
</evidence>
<name>A0A061D4T1_BABBI</name>
<dbReference type="VEuPathDB" id="PiroplasmaDB:BBBOND_0208650"/>
<gene>
    <name evidence="1" type="ORF">BBBOND_0208650</name>
</gene>
<dbReference type="Proteomes" id="UP000033188">
    <property type="component" value="Chromosome 2"/>
</dbReference>
<dbReference type="OrthoDB" id="10364633at2759"/>
<dbReference type="GeneID" id="24564252"/>
<sequence>MAYNWLTDVPRNFKEAIDWLIALKGTDGVNNLKAMGTAIHAILANKPAGFTKVPALEDVKLITKEFLEKDNIKDLSPASDMLQRFSKPMIKSNSYAKKFNFEESDYVNVISTRAMKPEDIAHDITELVYGCAKFLEEIKTPDKYNSAYSPETNWEASCARNPQACAVVFVGIAPMLFVGLRSLQFASYSDGFNWLRFNRMKVSMVDVLEAMGYKKSELPLIKNGSNVFNALKNVSSRMLSTLYDLSGFWAFY</sequence>
<keyword evidence="2" id="KW-1185">Reference proteome</keyword>